<proteinExistence type="predicted"/>
<evidence type="ECO:0000313" key="2">
    <source>
        <dbReference type="Proteomes" id="UP000299102"/>
    </source>
</evidence>
<gene>
    <name evidence="1" type="ORF">EVAR_34840_1</name>
</gene>
<keyword evidence="2" id="KW-1185">Reference proteome</keyword>
<accession>A0A4C1YZF8</accession>
<protein>
    <submittedName>
        <fullName evidence="1">Uncharacterized protein</fullName>
    </submittedName>
</protein>
<sequence>MLIEGGKVEQVKESVHLGNLFTNDDKSDKDIERRVNAGNEVNGAFLAIMNSKSVSQSVQLAIKKNENRINAVEILSLRSMCGVSLKDRCRNSDVRERCSLKKDVVTRIERGMLR</sequence>
<organism evidence="1 2">
    <name type="scientific">Eumeta variegata</name>
    <name type="common">Bagworm moth</name>
    <name type="synonym">Eumeta japonica</name>
    <dbReference type="NCBI Taxonomy" id="151549"/>
    <lineage>
        <taxon>Eukaryota</taxon>
        <taxon>Metazoa</taxon>
        <taxon>Ecdysozoa</taxon>
        <taxon>Arthropoda</taxon>
        <taxon>Hexapoda</taxon>
        <taxon>Insecta</taxon>
        <taxon>Pterygota</taxon>
        <taxon>Neoptera</taxon>
        <taxon>Endopterygota</taxon>
        <taxon>Lepidoptera</taxon>
        <taxon>Glossata</taxon>
        <taxon>Ditrysia</taxon>
        <taxon>Tineoidea</taxon>
        <taxon>Psychidae</taxon>
        <taxon>Oiketicinae</taxon>
        <taxon>Eumeta</taxon>
    </lineage>
</organism>
<evidence type="ECO:0000313" key="1">
    <source>
        <dbReference type="EMBL" id="GBP79715.1"/>
    </source>
</evidence>
<dbReference type="OrthoDB" id="348678at2759"/>
<reference evidence="1 2" key="1">
    <citation type="journal article" date="2019" name="Commun. Biol.">
        <title>The bagworm genome reveals a unique fibroin gene that provides high tensile strength.</title>
        <authorList>
            <person name="Kono N."/>
            <person name="Nakamura H."/>
            <person name="Ohtoshi R."/>
            <person name="Tomita M."/>
            <person name="Numata K."/>
            <person name="Arakawa K."/>
        </authorList>
    </citation>
    <scope>NUCLEOTIDE SEQUENCE [LARGE SCALE GENOMIC DNA]</scope>
</reference>
<dbReference type="Proteomes" id="UP000299102">
    <property type="component" value="Unassembled WGS sequence"/>
</dbReference>
<dbReference type="AlphaFoldDB" id="A0A4C1YZF8"/>
<comment type="caution">
    <text evidence="1">The sequence shown here is derived from an EMBL/GenBank/DDBJ whole genome shotgun (WGS) entry which is preliminary data.</text>
</comment>
<dbReference type="EMBL" id="BGZK01001426">
    <property type="protein sequence ID" value="GBP79715.1"/>
    <property type="molecule type" value="Genomic_DNA"/>
</dbReference>
<name>A0A4C1YZF8_EUMVA</name>